<evidence type="ECO:0000256" key="1">
    <source>
        <dbReference type="SAM" id="MobiDB-lite"/>
    </source>
</evidence>
<dbReference type="EMBL" id="BIFQ01000001">
    <property type="protein sequence ID" value="GCE03468.1"/>
    <property type="molecule type" value="Genomic_DNA"/>
</dbReference>
<evidence type="ECO:0000313" key="8">
    <source>
        <dbReference type="EMBL" id="GCE09268.1"/>
    </source>
</evidence>
<dbReference type="Pfam" id="PF01610">
    <property type="entry name" value="DDE_Tnp_ISL3"/>
    <property type="match status" value="1"/>
</dbReference>
<dbReference type="Gene3D" id="1.10.10.60">
    <property type="entry name" value="Homeodomain-like"/>
    <property type="match status" value="1"/>
</dbReference>
<reference evidence="3" key="2">
    <citation type="journal article" date="2019" name="Int. J. Syst. Evol. Microbiol.">
        <title>Tengunoibacter tsumagoiensis gen. nov., sp. nov., Dictyobacter kobayashii sp. nov., Dictyobacter alpinus sp. nov., and description of Dictyobacteraceae fam. nov. within the order Ktedonobacterales isolated from Tengu-no-mugimeshi, a soil-like granular mass of micro-organisms, and emended descriptions of the genera Ktedonobacter and Dictyobacter.</title>
        <authorList>
            <person name="Wang C."/>
            <person name="Zheng Y."/>
            <person name="Sakai Y."/>
            <person name="Toyoda A."/>
            <person name="Minakuchi Y."/>
            <person name="Abe K."/>
            <person name="Yokota A."/>
            <person name="Yabe S."/>
        </authorList>
    </citation>
    <scope>NUCLEOTIDE SEQUENCE</scope>
    <source>
        <strain evidence="3">S-27</strain>
    </source>
</reference>
<dbReference type="Proteomes" id="UP000287224">
    <property type="component" value="Unassembled WGS sequence"/>
</dbReference>
<keyword evidence="9" id="KW-1185">Reference proteome</keyword>
<name>A0A401Z760_9CHLR</name>
<dbReference type="InterPro" id="IPR002560">
    <property type="entry name" value="Transposase_DDE"/>
</dbReference>
<gene>
    <name evidence="3" type="ORF">KDAU_00120</name>
    <name evidence="4" type="ORF">KDAU_07970</name>
    <name evidence="5" type="ORF">KDAU_51160</name>
    <name evidence="6" type="ORF">KDAU_52970</name>
    <name evidence="7" type="ORF">KDAU_65950</name>
    <name evidence="8" type="ORF">KDAU_65970</name>
</gene>
<evidence type="ECO:0000313" key="7">
    <source>
        <dbReference type="EMBL" id="GCE09266.1"/>
    </source>
</evidence>
<dbReference type="EMBL" id="BIFQ01000002">
    <property type="protein sequence ID" value="GCE07787.1"/>
    <property type="molecule type" value="Genomic_DNA"/>
</dbReference>
<dbReference type="EMBL" id="BIFQ01000002">
    <property type="protein sequence ID" value="GCE09266.1"/>
    <property type="molecule type" value="Genomic_DNA"/>
</dbReference>
<comment type="caution">
    <text evidence="3">The sequence shown here is derived from an EMBL/GenBank/DDBJ whole genome shotgun (WGS) entry which is preliminary data.</text>
</comment>
<proteinExistence type="predicted"/>
<dbReference type="EMBL" id="BIFQ01000001">
    <property type="protein sequence ID" value="GCE02683.1"/>
    <property type="molecule type" value="Genomic_DNA"/>
</dbReference>
<dbReference type="Pfam" id="PF02796">
    <property type="entry name" value="HTH_7"/>
    <property type="match status" value="1"/>
</dbReference>
<reference evidence="9" key="1">
    <citation type="submission" date="2018-12" db="EMBL/GenBank/DDBJ databases">
        <title>Tengunoibacter tsumagoiensis gen. nov., sp. nov., Dictyobacter kobayashii sp. nov., D. alpinus sp. nov., and D. joshuensis sp. nov. and description of Dictyobacteraceae fam. nov. within the order Ktedonobacterales isolated from Tengu-no-mugimeshi.</title>
        <authorList>
            <person name="Wang C.M."/>
            <person name="Zheng Y."/>
            <person name="Sakai Y."/>
            <person name="Toyoda A."/>
            <person name="Minakuchi Y."/>
            <person name="Abe K."/>
            <person name="Yokota A."/>
            <person name="Yabe S."/>
        </authorList>
    </citation>
    <scope>NUCLEOTIDE SEQUENCE [LARGE SCALE GENOMIC DNA]</scope>
    <source>
        <strain evidence="9">S-27</strain>
    </source>
</reference>
<sequence>MTIAPRQKRTSGERARSEGSRNRRLALYNQVVELSKQGGTIQGIARQLQISRQTVRKFVQASTFPEFQRVPRTKSAIDPYRPYLQERWEAGCRTIDQLWKDVQERGFTGSWMMVYRWVQLQQDERAEAADQTQQNTQTRTNKLAPRHLAWLFLHNPEHLEKQEREALALLRKVPSIETAYGLVQQFVVMLTVHNAKPLDTWLWDCQLSGISDLVTFAQGLEKEGSALHAAFTLPYSNGPVEGKINKLKYIKRSMYGRGGFPLLRQKVLKAG</sequence>
<dbReference type="EMBL" id="BIFQ01000002">
    <property type="protein sequence ID" value="GCE07968.1"/>
    <property type="molecule type" value="Genomic_DNA"/>
</dbReference>
<evidence type="ECO:0000313" key="3">
    <source>
        <dbReference type="EMBL" id="GCE02683.1"/>
    </source>
</evidence>
<dbReference type="EMBL" id="BIFQ01000002">
    <property type="protein sequence ID" value="GCE09268.1"/>
    <property type="molecule type" value="Genomic_DNA"/>
</dbReference>
<feature type="region of interest" description="Disordered" evidence="1">
    <location>
        <begin position="1"/>
        <end position="21"/>
    </location>
</feature>
<evidence type="ECO:0000313" key="5">
    <source>
        <dbReference type="EMBL" id="GCE07787.1"/>
    </source>
</evidence>
<protein>
    <recommendedName>
        <fullName evidence="2">HTH IS21-type domain-containing protein</fullName>
    </recommendedName>
</protein>
<evidence type="ECO:0000259" key="2">
    <source>
        <dbReference type="PROSITE" id="PS50531"/>
    </source>
</evidence>
<accession>A0A401Z760</accession>
<dbReference type="PANTHER" id="PTHR33498">
    <property type="entry name" value="TRANSPOSASE FOR INSERTION SEQUENCE ELEMENT IS1557"/>
    <property type="match status" value="1"/>
</dbReference>
<evidence type="ECO:0000313" key="4">
    <source>
        <dbReference type="EMBL" id="GCE03468.1"/>
    </source>
</evidence>
<dbReference type="InterPro" id="IPR047951">
    <property type="entry name" value="Transpos_ISL3"/>
</dbReference>
<dbReference type="InterPro" id="IPR017894">
    <property type="entry name" value="HTH_IS21_transposase_type"/>
</dbReference>
<dbReference type="GO" id="GO:0000150">
    <property type="term" value="F:DNA strand exchange activity"/>
    <property type="evidence" value="ECO:0007669"/>
    <property type="project" value="InterPro"/>
</dbReference>
<organism evidence="3 9">
    <name type="scientific">Dictyobacter aurantiacus</name>
    <dbReference type="NCBI Taxonomy" id="1936993"/>
    <lineage>
        <taxon>Bacteria</taxon>
        <taxon>Bacillati</taxon>
        <taxon>Chloroflexota</taxon>
        <taxon>Ktedonobacteria</taxon>
        <taxon>Ktedonobacterales</taxon>
        <taxon>Dictyobacteraceae</taxon>
        <taxon>Dictyobacter</taxon>
    </lineage>
</organism>
<feature type="compositionally biased region" description="Basic and acidic residues" evidence="1">
    <location>
        <begin position="10"/>
        <end position="21"/>
    </location>
</feature>
<feature type="domain" description="HTH IS21-type" evidence="2">
    <location>
        <begin position="26"/>
        <end position="88"/>
    </location>
</feature>
<evidence type="ECO:0000313" key="6">
    <source>
        <dbReference type="EMBL" id="GCE07968.1"/>
    </source>
</evidence>
<evidence type="ECO:0000313" key="9">
    <source>
        <dbReference type="Proteomes" id="UP000287224"/>
    </source>
</evidence>
<dbReference type="AlphaFoldDB" id="A0A401Z760"/>
<dbReference type="PANTHER" id="PTHR33498:SF1">
    <property type="entry name" value="TRANSPOSASE FOR INSERTION SEQUENCE ELEMENT IS1557"/>
    <property type="match status" value="1"/>
</dbReference>
<dbReference type="InterPro" id="IPR006120">
    <property type="entry name" value="Resolvase_HTH_dom"/>
</dbReference>
<dbReference type="PROSITE" id="PS50531">
    <property type="entry name" value="HTH_IS21"/>
    <property type="match status" value="1"/>
</dbReference>
<dbReference type="GO" id="GO:0003677">
    <property type="term" value="F:DNA binding"/>
    <property type="evidence" value="ECO:0007669"/>
    <property type="project" value="InterPro"/>
</dbReference>